<gene>
    <name evidence="1" type="ORF">M9H77_27046</name>
</gene>
<dbReference type="EMBL" id="CM044706">
    <property type="protein sequence ID" value="KAI5658253.1"/>
    <property type="molecule type" value="Genomic_DNA"/>
</dbReference>
<organism evidence="1 2">
    <name type="scientific">Catharanthus roseus</name>
    <name type="common">Madagascar periwinkle</name>
    <name type="synonym">Vinca rosea</name>
    <dbReference type="NCBI Taxonomy" id="4058"/>
    <lineage>
        <taxon>Eukaryota</taxon>
        <taxon>Viridiplantae</taxon>
        <taxon>Streptophyta</taxon>
        <taxon>Embryophyta</taxon>
        <taxon>Tracheophyta</taxon>
        <taxon>Spermatophyta</taxon>
        <taxon>Magnoliopsida</taxon>
        <taxon>eudicotyledons</taxon>
        <taxon>Gunneridae</taxon>
        <taxon>Pentapetalae</taxon>
        <taxon>asterids</taxon>
        <taxon>lamiids</taxon>
        <taxon>Gentianales</taxon>
        <taxon>Apocynaceae</taxon>
        <taxon>Rauvolfioideae</taxon>
        <taxon>Vinceae</taxon>
        <taxon>Catharanthinae</taxon>
        <taxon>Catharanthus</taxon>
    </lineage>
</organism>
<comment type="caution">
    <text evidence="1">The sequence shown here is derived from an EMBL/GenBank/DDBJ whole genome shotgun (WGS) entry which is preliminary data.</text>
</comment>
<keyword evidence="2" id="KW-1185">Reference proteome</keyword>
<dbReference type="Proteomes" id="UP001060085">
    <property type="component" value="Linkage Group LG06"/>
</dbReference>
<protein>
    <submittedName>
        <fullName evidence="1">Uncharacterized protein</fullName>
    </submittedName>
</protein>
<name>A0ACC0AFN5_CATRO</name>
<accession>A0ACC0AFN5</accession>
<proteinExistence type="predicted"/>
<reference evidence="2" key="1">
    <citation type="journal article" date="2023" name="Nat. Plants">
        <title>Single-cell RNA sequencing provides a high-resolution roadmap for understanding the multicellular compartmentation of specialized metabolism.</title>
        <authorList>
            <person name="Sun S."/>
            <person name="Shen X."/>
            <person name="Li Y."/>
            <person name="Li Y."/>
            <person name="Wang S."/>
            <person name="Li R."/>
            <person name="Zhang H."/>
            <person name="Shen G."/>
            <person name="Guo B."/>
            <person name="Wei J."/>
            <person name="Xu J."/>
            <person name="St-Pierre B."/>
            <person name="Chen S."/>
            <person name="Sun C."/>
        </authorList>
    </citation>
    <scope>NUCLEOTIDE SEQUENCE [LARGE SCALE GENOMIC DNA]</scope>
</reference>
<evidence type="ECO:0000313" key="2">
    <source>
        <dbReference type="Proteomes" id="UP001060085"/>
    </source>
</evidence>
<evidence type="ECO:0000313" key="1">
    <source>
        <dbReference type="EMBL" id="KAI5658253.1"/>
    </source>
</evidence>
<sequence length="298" mass="32852">MGGLIPFNILETFTGIETCYKSKRRQELPSKSLIEAYLSTTLYPLAIGLNSVSSSSSLRDLYDLVSSSSSQSLVGVTLLGGLVLNSFQNTEEASIPIACRGVHRVDTSRGMLSGLKAIVSCSFYLVISFLLIPARPSQMMSAGKGRPDLTLFLTLIWSRWFSFTNTSDNAIPVGVDSWALDPFGPRERVTLGRGLVNQLVAPLVEVSGPFFRCLGYTFGIPQKGIFSTPAIFTLHHADSPFIIRRGIRPRGIPIGTSPLDFTHRRSRHSPRFMGKDVDRSPWNYIIFFDSVLPVRSIS</sequence>